<dbReference type="EMBL" id="JABTDW010000001">
    <property type="protein sequence ID" value="NSB17010.1"/>
    <property type="molecule type" value="Genomic_DNA"/>
</dbReference>
<comment type="caution">
    <text evidence="1">The sequence shown here is derived from an EMBL/GenBank/DDBJ whole genome shotgun (WGS) entry which is preliminary data.</text>
</comment>
<accession>A0AAE5H9L1</accession>
<sequence>MGIKSNNKIIKVKISYKELQECAVICTALVSSLNTELFNLMVRRWASEWPKLPLWDSKDDNKNFASIWNMFYSKIDSDRGVIPKDISMIKCRNDVKKEFNR</sequence>
<dbReference type="Proteomes" id="UP000822184">
    <property type="component" value="Unassembled WGS sequence"/>
</dbReference>
<dbReference type="AlphaFoldDB" id="A0AAE5H9L1"/>
<reference evidence="1" key="1">
    <citation type="submission" date="2020-06" db="EMBL/GenBank/DDBJ databases">
        <title>Genomic insights into acetone-butanol-ethanol (ABE) fermentation by sequencing solventogenic clostridia strains.</title>
        <authorList>
            <person name="Brown S."/>
        </authorList>
    </citation>
    <scope>NUCLEOTIDE SEQUENCE</scope>
    <source>
        <strain evidence="1">DJ123</strain>
    </source>
</reference>
<evidence type="ECO:0000313" key="2">
    <source>
        <dbReference type="Proteomes" id="UP000822184"/>
    </source>
</evidence>
<gene>
    <name evidence="1" type="ORF">BCD95_005269</name>
</gene>
<proteinExistence type="predicted"/>
<organism evidence="1 2">
    <name type="scientific">Clostridium beijerinckii</name>
    <name type="common">Clostridium MP</name>
    <dbReference type="NCBI Taxonomy" id="1520"/>
    <lineage>
        <taxon>Bacteria</taxon>
        <taxon>Bacillati</taxon>
        <taxon>Bacillota</taxon>
        <taxon>Clostridia</taxon>
        <taxon>Eubacteriales</taxon>
        <taxon>Clostridiaceae</taxon>
        <taxon>Clostridium</taxon>
    </lineage>
</organism>
<protein>
    <submittedName>
        <fullName evidence="1">Uncharacterized protein</fullName>
    </submittedName>
</protein>
<evidence type="ECO:0000313" key="1">
    <source>
        <dbReference type="EMBL" id="NSB17010.1"/>
    </source>
</evidence>
<name>A0AAE5H9L1_CLOBE</name>
<dbReference type="RefSeq" id="WP_077855726.1">
    <property type="nucleotide sequence ID" value="NZ_JABTDW010000001.1"/>
</dbReference>